<dbReference type="RefSeq" id="WP_198500047.1">
    <property type="nucleotide sequence ID" value="NZ_CP065989.1"/>
</dbReference>
<dbReference type="EMBL" id="CP065989">
    <property type="protein sequence ID" value="QQB15015.1"/>
    <property type="molecule type" value="Genomic_DNA"/>
</dbReference>
<evidence type="ECO:0000313" key="7">
    <source>
        <dbReference type="EMBL" id="QQB15015.1"/>
    </source>
</evidence>
<dbReference type="GO" id="GO:0005886">
    <property type="term" value="C:plasma membrane"/>
    <property type="evidence" value="ECO:0007669"/>
    <property type="project" value="TreeGrafter"/>
</dbReference>
<dbReference type="Pfam" id="PF03649">
    <property type="entry name" value="UPF0014"/>
    <property type="match status" value="1"/>
</dbReference>
<evidence type="ECO:0000256" key="5">
    <source>
        <dbReference type="ARBA" id="ARBA00023136"/>
    </source>
</evidence>
<evidence type="ECO:0000313" key="8">
    <source>
        <dbReference type="Proteomes" id="UP000595374"/>
    </source>
</evidence>
<evidence type="ECO:0000256" key="3">
    <source>
        <dbReference type="ARBA" id="ARBA00022692"/>
    </source>
</evidence>
<evidence type="ECO:0000256" key="2">
    <source>
        <dbReference type="ARBA" id="ARBA00005268"/>
    </source>
</evidence>
<feature type="transmembrane region" description="Helical" evidence="6">
    <location>
        <begin position="189"/>
        <end position="206"/>
    </location>
</feature>
<dbReference type="PANTHER" id="PTHR30028:SF0">
    <property type="entry name" value="PROTEIN ALUMINUM SENSITIVE 3"/>
    <property type="match status" value="1"/>
</dbReference>
<dbReference type="Proteomes" id="UP000595374">
    <property type="component" value="Chromosome"/>
</dbReference>
<name>A0A7T4A0E0_9MICO</name>
<dbReference type="InterPro" id="IPR005226">
    <property type="entry name" value="UPF0014_fam"/>
</dbReference>
<gene>
    <name evidence="7" type="ORF">I6H47_03350</name>
</gene>
<evidence type="ECO:0000256" key="6">
    <source>
        <dbReference type="SAM" id="Phobius"/>
    </source>
</evidence>
<keyword evidence="5 6" id="KW-0472">Membrane</keyword>
<feature type="transmembrane region" description="Helical" evidence="6">
    <location>
        <begin position="31"/>
        <end position="53"/>
    </location>
</feature>
<keyword evidence="4 6" id="KW-1133">Transmembrane helix</keyword>
<evidence type="ECO:0000256" key="1">
    <source>
        <dbReference type="ARBA" id="ARBA00004141"/>
    </source>
</evidence>
<reference evidence="7 8" key="1">
    <citation type="submission" date="2020-12" db="EMBL/GenBank/DDBJ databases">
        <title>FDA dAtabase for Regulatory Grade micrObial Sequences (FDA-ARGOS): Supporting development and validation of Infectious Disease Dx tests.</title>
        <authorList>
            <person name="Sproer C."/>
            <person name="Gronow S."/>
            <person name="Severitt S."/>
            <person name="Schroder I."/>
            <person name="Tallon L."/>
            <person name="Sadzewicz L."/>
            <person name="Zhao X."/>
            <person name="Boylan J."/>
            <person name="Ott S."/>
            <person name="Bowen H."/>
            <person name="Vavikolanu K."/>
            <person name="Mehta A."/>
            <person name="Aluvathingal J."/>
            <person name="Nadendla S."/>
            <person name="Lowell S."/>
            <person name="Myers T."/>
            <person name="Yan Y."/>
            <person name="Sichtig H."/>
        </authorList>
    </citation>
    <scope>NUCLEOTIDE SEQUENCE [LARGE SCALE GENOMIC DNA]</scope>
    <source>
        <strain evidence="7 8">FDAARGOS_990</strain>
    </source>
</reference>
<comment type="subcellular location">
    <subcellularLocation>
        <location evidence="1">Membrane</location>
        <topology evidence="1">Multi-pass membrane protein</topology>
    </subcellularLocation>
</comment>
<feature type="transmembrane region" description="Helical" evidence="6">
    <location>
        <begin position="6"/>
        <end position="24"/>
    </location>
</feature>
<dbReference type="PANTHER" id="PTHR30028">
    <property type="entry name" value="UPF0014 INNER MEMBRANE PROTEIN YBBM-RELATED"/>
    <property type="match status" value="1"/>
</dbReference>
<accession>A0A7T4A0E0</accession>
<feature type="transmembrane region" description="Helical" evidence="6">
    <location>
        <begin position="59"/>
        <end position="79"/>
    </location>
</feature>
<protein>
    <submittedName>
        <fullName evidence="7">ABC transporter permease</fullName>
    </submittedName>
</protein>
<dbReference type="AlphaFoldDB" id="A0A7T4A0E0"/>
<proteinExistence type="inferred from homology"/>
<sequence>MTLPEVLPFLAGIAVLVVLTVTILRIAEVGLGWLPVVAIVRAVVQLALVALLLSGALTAWWAVAAFIGLMLTTASLTSLRRAREVPRGPLGAVVGVVVGTLVTLGLVLALGLVDLQFERVIAIAGIVSGNAMTAATLAMRRYDGELRGGWGEVEAWLAVGAHPRRATKRLRQIAVREALLPNLDQTKNTGLVTLPGAFVGALFGGASPLEAAQFQIVVLASLMLAGALTAVLATQIASGTALRPVDPAG</sequence>
<feature type="transmembrane region" description="Helical" evidence="6">
    <location>
        <begin position="212"/>
        <end position="233"/>
    </location>
</feature>
<keyword evidence="3 6" id="KW-0812">Transmembrane</keyword>
<organism evidence="7 8">
    <name type="scientific">Brevibacterium casei</name>
    <dbReference type="NCBI Taxonomy" id="33889"/>
    <lineage>
        <taxon>Bacteria</taxon>
        <taxon>Bacillati</taxon>
        <taxon>Actinomycetota</taxon>
        <taxon>Actinomycetes</taxon>
        <taxon>Micrococcales</taxon>
        <taxon>Brevibacteriaceae</taxon>
        <taxon>Brevibacterium</taxon>
    </lineage>
</organism>
<evidence type="ECO:0000256" key="4">
    <source>
        <dbReference type="ARBA" id="ARBA00022989"/>
    </source>
</evidence>
<feature type="transmembrane region" description="Helical" evidence="6">
    <location>
        <begin position="91"/>
        <end position="113"/>
    </location>
</feature>
<comment type="similarity">
    <text evidence="2">Belongs to the UPF0014 family.</text>
</comment>